<name>A0A8B7Y0D4_ACAPL</name>
<dbReference type="Pfam" id="PF17064">
    <property type="entry name" value="QVR"/>
    <property type="match status" value="1"/>
</dbReference>
<accession>A0A8B7Y0D4</accession>
<dbReference type="Proteomes" id="UP000694845">
    <property type="component" value="Unplaced"/>
</dbReference>
<keyword evidence="4" id="KW-1185">Reference proteome</keyword>
<reference evidence="5" key="1">
    <citation type="submission" date="2025-08" db="UniProtKB">
        <authorList>
            <consortium name="RefSeq"/>
        </authorList>
    </citation>
    <scope>IDENTIFICATION</scope>
</reference>
<protein>
    <submittedName>
        <fullName evidence="5">Uncharacterized protein LOC110977104</fullName>
    </submittedName>
</protein>
<dbReference type="RefSeq" id="XP_022086623.1">
    <property type="nucleotide sequence ID" value="XM_022230931.1"/>
</dbReference>
<evidence type="ECO:0000256" key="3">
    <source>
        <dbReference type="SAM" id="SignalP"/>
    </source>
</evidence>
<dbReference type="KEGG" id="aplc:110977104"/>
<dbReference type="CDD" id="cd00117">
    <property type="entry name" value="TFP"/>
    <property type="match status" value="1"/>
</dbReference>
<evidence type="ECO:0000313" key="4">
    <source>
        <dbReference type="Proteomes" id="UP000694845"/>
    </source>
</evidence>
<dbReference type="OrthoDB" id="10041690at2759"/>
<dbReference type="AlphaFoldDB" id="A0A8B7Y0D4"/>
<dbReference type="PANTHER" id="PTHR33562">
    <property type="entry name" value="ATILLA, ISOFORM B-RELATED-RELATED"/>
    <property type="match status" value="1"/>
</dbReference>
<evidence type="ECO:0000256" key="1">
    <source>
        <dbReference type="ARBA" id="ARBA00022729"/>
    </source>
</evidence>
<dbReference type="InterPro" id="IPR031424">
    <property type="entry name" value="QVR-like"/>
</dbReference>
<proteinExistence type="predicted"/>
<sequence length="128" mass="13368">MKLLAVVICLSWIGSIWGRACYECDQTDAACSDPFKEDNSLKNNCSNTATYCIKTAGEFQGIKAVTRACDDAGTCAQQGSGCLTVDFGGITATQCCCNTDYCNGAGPVRLMSALATASMGFAAMLIAM</sequence>
<dbReference type="GO" id="GO:0032222">
    <property type="term" value="P:regulation of synaptic transmission, cholinergic"/>
    <property type="evidence" value="ECO:0007669"/>
    <property type="project" value="InterPro"/>
</dbReference>
<feature type="signal peptide" evidence="3">
    <location>
        <begin position="1"/>
        <end position="18"/>
    </location>
</feature>
<keyword evidence="1 3" id="KW-0732">Signal</keyword>
<feature type="chain" id="PRO_5034796503" evidence="3">
    <location>
        <begin position="19"/>
        <end position="128"/>
    </location>
</feature>
<dbReference type="GeneID" id="110977104"/>
<keyword evidence="2" id="KW-0325">Glycoprotein</keyword>
<dbReference type="SUPFAM" id="SSF57302">
    <property type="entry name" value="Snake toxin-like"/>
    <property type="match status" value="1"/>
</dbReference>
<evidence type="ECO:0000313" key="5">
    <source>
        <dbReference type="RefSeq" id="XP_022086623.1"/>
    </source>
</evidence>
<dbReference type="GO" id="GO:0030431">
    <property type="term" value="P:sleep"/>
    <property type="evidence" value="ECO:0007669"/>
    <property type="project" value="InterPro"/>
</dbReference>
<dbReference type="InterPro" id="IPR045860">
    <property type="entry name" value="Snake_toxin-like_sf"/>
</dbReference>
<gene>
    <name evidence="5" type="primary">LOC110977104</name>
</gene>
<organism evidence="4 5">
    <name type="scientific">Acanthaster planci</name>
    <name type="common">Crown-of-thorns starfish</name>
    <dbReference type="NCBI Taxonomy" id="133434"/>
    <lineage>
        <taxon>Eukaryota</taxon>
        <taxon>Metazoa</taxon>
        <taxon>Echinodermata</taxon>
        <taxon>Eleutherozoa</taxon>
        <taxon>Asterozoa</taxon>
        <taxon>Asteroidea</taxon>
        <taxon>Valvatacea</taxon>
        <taxon>Valvatida</taxon>
        <taxon>Acanthasteridae</taxon>
        <taxon>Acanthaster</taxon>
    </lineage>
</organism>
<evidence type="ECO:0000256" key="2">
    <source>
        <dbReference type="ARBA" id="ARBA00023180"/>
    </source>
</evidence>
<dbReference type="InterPro" id="IPR050975">
    <property type="entry name" value="Sleep_regulator"/>
</dbReference>
<dbReference type="OMA" id="SEKECAS"/>